<feature type="domain" description="AMP-binding enzyme C-terminal" evidence="4">
    <location>
        <begin position="429"/>
        <end position="506"/>
    </location>
</feature>
<sequence>MSAPTTTPRPLLLLRGGTRPDDVARLGRALAERLEDRGLQRPGPDERPDRRAAQPLPLIVPIGPREDPARVRADLARRLDPHGPGTDPGTDLLLRTSGSTTGTGRLVAMSAAAMLASARATHERLDGPGHWVLALPAHHVAGLQVILRSLIAGGPLRGPEPDRGSGTRGGAGTHHGPGIPQDDGAGPGLHLPTVVETTDGFDPVALAGGVTRALAAAGPSPVYTSLVPAQLLAALAPGQERAAAALARLGAVLVGGAAADAGMLRRARDMGIRVVTTYGMSETAGGCVYDGLPLEGVQVRLRQGRILLSGPTLFAGYAEKGGDAEGAGTLLVEDSAEGEGVAGAEARDGARTAGPARAVMPEEPPVPAPAPEPPAGDPGADPRRARRWLATTDRGRLEPGPDGRPRLIVEGRLDDIIITGGIKVDPARVEAEMTALPGVAECCVLGLPDPRWGAAVTAVVVPEPQAAARPGLPEALRRGARQRLDGAHAPKRVVVVEALPRLGPGKVDRRALAARLGAGGAGAG</sequence>
<protein>
    <recommendedName>
        <fullName evidence="4">AMP-binding enzyme C-terminal domain-containing protein</fullName>
    </recommendedName>
</protein>
<dbReference type="Pfam" id="PF13193">
    <property type="entry name" value="AMP-binding_C"/>
    <property type="match status" value="1"/>
</dbReference>
<accession>A0ABM7U8M8</accession>
<dbReference type="PANTHER" id="PTHR43201">
    <property type="entry name" value="ACYL-COA SYNTHETASE"/>
    <property type="match status" value="1"/>
</dbReference>
<dbReference type="EMBL" id="AP025017">
    <property type="protein sequence ID" value="BDA63787.1"/>
    <property type="molecule type" value="Genomic_DNA"/>
</dbReference>
<dbReference type="Proteomes" id="UP000824496">
    <property type="component" value="Chromosome"/>
</dbReference>
<organism evidence="5 6">
    <name type="scientific">Actinomyces capricornis</name>
    <dbReference type="NCBI Taxonomy" id="2755559"/>
    <lineage>
        <taxon>Bacteria</taxon>
        <taxon>Bacillati</taxon>
        <taxon>Actinomycetota</taxon>
        <taxon>Actinomycetes</taxon>
        <taxon>Actinomycetales</taxon>
        <taxon>Actinomycetaceae</taxon>
        <taxon>Actinomyces</taxon>
    </lineage>
</organism>
<feature type="region of interest" description="Disordered" evidence="3">
    <location>
        <begin position="32"/>
        <end position="64"/>
    </location>
</feature>
<comment type="similarity">
    <text evidence="1">Belongs to the ATP-dependent AMP-binding enzyme family.</text>
</comment>
<feature type="compositionally biased region" description="Basic and acidic residues" evidence="3">
    <location>
        <begin position="32"/>
        <end position="52"/>
    </location>
</feature>
<evidence type="ECO:0000256" key="1">
    <source>
        <dbReference type="ARBA" id="ARBA00006432"/>
    </source>
</evidence>
<feature type="compositionally biased region" description="Low complexity" evidence="3">
    <location>
        <begin position="89"/>
        <end position="98"/>
    </location>
</feature>
<feature type="compositionally biased region" description="Gly residues" evidence="3">
    <location>
        <begin position="166"/>
        <end position="175"/>
    </location>
</feature>
<evidence type="ECO:0000256" key="2">
    <source>
        <dbReference type="ARBA" id="ARBA00022598"/>
    </source>
</evidence>
<name>A0ABM7U8M8_9ACTO</name>
<reference evidence="5 6" key="1">
    <citation type="submission" date="2021-08" db="EMBL/GenBank/DDBJ databases">
        <title>Whole genome sequence of novel Actinomyces species strain MAS-1.</title>
        <authorList>
            <person name="Saito M."/>
            <person name="Kuwahara N."/>
            <person name="Takizawa T."/>
            <person name="Gotouda H."/>
            <person name="Ochiai T."/>
        </authorList>
    </citation>
    <scope>NUCLEOTIDE SEQUENCE [LARGE SCALE GENOMIC DNA]</scope>
    <source>
        <strain evidence="5 6">MAS-1</strain>
    </source>
</reference>
<dbReference type="Gene3D" id="3.30.300.30">
    <property type="match status" value="1"/>
</dbReference>
<dbReference type="SUPFAM" id="SSF56801">
    <property type="entry name" value="Acetyl-CoA synthetase-like"/>
    <property type="match status" value="2"/>
</dbReference>
<proteinExistence type="inferred from homology"/>
<feature type="region of interest" description="Disordered" evidence="3">
    <location>
        <begin position="78"/>
        <end position="98"/>
    </location>
</feature>
<gene>
    <name evidence="5" type="ORF">MANAM107_06210</name>
</gene>
<evidence type="ECO:0000256" key="3">
    <source>
        <dbReference type="SAM" id="MobiDB-lite"/>
    </source>
</evidence>
<dbReference type="PANTHER" id="PTHR43201:SF5">
    <property type="entry name" value="MEDIUM-CHAIN ACYL-COA LIGASE ACSF2, MITOCHONDRIAL"/>
    <property type="match status" value="1"/>
</dbReference>
<keyword evidence="2" id="KW-0436">Ligase</keyword>
<dbReference type="InterPro" id="IPR045851">
    <property type="entry name" value="AMP-bd_C_sf"/>
</dbReference>
<keyword evidence="6" id="KW-1185">Reference proteome</keyword>
<dbReference type="Gene3D" id="3.40.50.12780">
    <property type="entry name" value="N-terminal domain of ligase-like"/>
    <property type="match status" value="2"/>
</dbReference>
<evidence type="ECO:0000313" key="6">
    <source>
        <dbReference type="Proteomes" id="UP000824496"/>
    </source>
</evidence>
<dbReference type="InterPro" id="IPR025110">
    <property type="entry name" value="AMP-bd_C"/>
</dbReference>
<feature type="compositionally biased region" description="Pro residues" evidence="3">
    <location>
        <begin position="362"/>
        <end position="376"/>
    </location>
</feature>
<dbReference type="InterPro" id="IPR042099">
    <property type="entry name" value="ANL_N_sf"/>
</dbReference>
<feature type="region of interest" description="Disordered" evidence="3">
    <location>
        <begin position="156"/>
        <end position="189"/>
    </location>
</feature>
<feature type="region of interest" description="Disordered" evidence="3">
    <location>
        <begin position="336"/>
        <end position="383"/>
    </location>
</feature>
<evidence type="ECO:0000259" key="4">
    <source>
        <dbReference type="Pfam" id="PF13193"/>
    </source>
</evidence>
<evidence type="ECO:0000313" key="5">
    <source>
        <dbReference type="EMBL" id="BDA63787.1"/>
    </source>
</evidence>
<dbReference type="RefSeq" id="WP_223910974.1">
    <property type="nucleotide sequence ID" value="NZ_AP025017.1"/>
</dbReference>